<organism evidence="9 10">
    <name type="scientific">Funiculus sociatus GB2-A5</name>
    <dbReference type="NCBI Taxonomy" id="2933946"/>
    <lineage>
        <taxon>Bacteria</taxon>
        <taxon>Bacillati</taxon>
        <taxon>Cyanobacteriota</taxon>
        <taxon>Cyanophyceae</taxon>
        <taxon>Coleofasciculales</taxon>
        <taxon>Coleofasciculaceae</taxon>
        <taxon>Funiculus</taxon>
    </lineage>
</organism>
<dbReference type="GO" id="GO:0016787">
    <property type="term" value="F:hydrolase activity"/>
    <property type="evidence" value="ECO:0007669"/>
    <property type="project" value="UniProtKB-KW"/>
</dbReference>
<keyword evidence="4 8" id="KW-0812">Transmembrane</keyword>
<protein>
    <submittedName>
        <fullName evidence="9">Cyanoexosortase B</fullName>
        <ecNumber evidence="9">3.4.22.-</ecNumber>
    </submittedName>
</protein>
<dbReference type="EC" id="3.4.22.-" evidence="9"/>
<accession>A0ABV0JII1</accession>
<keyword evidence="2" id="KW-1003">Cell membrane</keyword>
<feature type="transmembrane region" description="Helical" evidence="8">
    <location>
        <begin position="127"/>
        <end position="145"/>
    </location>
</feature>
<comment type="caution">
    <text evidence="9">The sequence shown here is derived from an EMBL/GenBank/DDBJ whole genome shotgun (WGS) entry which is preliminary data.</text>
</comment>
<keyword evidence="6 8" id="KW-1133">Transmembrane helix</keyword>
<dbReference type="NCBIfam" id="TIGR02602">
    <property type="entry name" value="8TM_EpsH"/>
    <property type="match status" value="1"/>
</dbReference>
<sequence>MHIERKNPIAIERYLVETAIIGLLVILYAPLIWYWYDGWLHKNISIEHEYYSHGLIGLPFAAYIIWTQRQQWQQLPDKNNLFGAALLGLGGALYLSRIPDLVNLSFPAVLTGLCLWLKGLPGLKLQSFPLLFIFLATPTQIPYLLAPYTLPLQQFIAGTAGFILNQFGMNVTVEQIYLFVGGRIVEVAPFCAGLKMLFTSLYVAMLLLYWTGAWISRRTTMLLLVGAIAISVSGNIVRNTLLTFFHGTGQDHAFEWLHEGWGGDVYSACMLGLIVLLLNAIEKFIPDEPLKDEA</sequence>
<keyword evidence="5 9" id="KW-0378">Hydrolase</keyword>
<keyword evidence="7 8" id="KW-0472">Membrane</keyword>
<dbReference type="InterPro" id="IPR026392">
    <property type="entry name" value="Exo/Archaeosortase_dom"/>
</dbReference>
<dbReference type="NCBIfam" id="TIGR04156">
    <property type="entry name" value="cyanoexo_CrtB"/>
    <property type="match status" value="1"/>
</dbReference>
<evidence type="ECO:0000256" key="8">
    <source>
        <dbReference type="SAM" id="Phobius"/>
    </source>
</evidence>
<evidence type="ECO:0000256" key="7">
    <source>
        <dbReference type="ARBA" id="ARBA00023136"/>
    </source>
</evidence>
<feature type="transmembrane region" description="Helical" evidence="8">
    <location>
        <begin position="14"/>
        <end position="35"/>
    </location>
</feature>
<name>A0ABV0JII1_9CYAN</name>
<evidence type="ECO:0000256" key="4">
    <source>
        <dbReference type="ARBA" id="ARBA00022692"/>
    </source>
</evidence>
<dbReference type="NCBIfam" id="TIGR04178">
    <property type="entry name" value="exo_archaeo"/>
    <property type="match status" value="1"/>
</dbReference>
<feature type="transmembrane region" description="Helical" evidence="8">
    <location>
        <begin position="79"/>
        <end position="95"/>
    </location>
</feature>
<evidence type="ECO:0000256" key="3">
    <source>
        <dbReference type="ARBA" id="ARBA00022670"/>
    </source>
</evidence>
<gene>
    <name evidence="9" type="primary">crtB</name>
    <name evidence="9" type="ORF">NDI37_02055</name>
</gene>
<feature type="transmembrane region" description="Helical" evidence="8">
    <location>
        <begin position="187"/>
        <end position="210"/>
    </location>
</feature>
<dbReference type="RefSeq" id="WP_190427988.1">
    <property type="nucleotide sequence ID" value="NZ_JAMPKK010000002.1"/>
</dbReference>
<keyword evidence="3" id="KW-0645">Protease</keyword>
<evidence type="ECO:0000256" key="2">
    <source>
        <dbReference type="ARBA" id="ARBA00022475"/>
    </source>
</evidence>
<dbReference type="InterPro" id="IPR026492">
    <property type="entry name" value="Cyanoexo_CrtB"/>
</dbReference>
<comment type="subcellular location">
    <subcellularLocation>
        <location evidence="1">Cell membrane</location>
        <topology evidence="1">Multi-pass membrane protein</topology>
    </subcellularLocation>
</comment>
<evidence type="ECO:0000256" key="6">
    <source>
        <dbReference type="ARBA" id="ARBA00022989"/>
    </source>
</evidence>
<proteinExistence type="predicted"/>
<evidence type="ECO:0000256" key="5">
    <source>
        <dbReference type="ARBA" id="ARBA00022801"/>
    </source>
</evidence>
<evidence type="ECO:0000313" key="9">
    <source>
        <dbReference type="EMBL" id="MEP0863249.1"/>
    </source>
</evidence>
<dbReference type="InterPro" id="IPR019127">
    <property type="entry name" value="Exosortase"/>
</dbReference>
<feature type="transmembrane region" description="Helical" evidence="8">
    <location>
        <begin position="50"/>
        <end position="67"/>
    </location>
</feature>
<keyword evidence="10" id="KW-1185">Reference proteome</keyword>
<evidence type="ECO:0000313" key="10">
    <source>
        <dbReference type="Proteomes" id="UP001442494"/>
    </source>
</evidence>
<dbReference type="InterPro" id="IPR013426">
    <property type="entry name" value="EpsH-like"/>
</dbReference>
<feature type="transmembrane region" description="Helical" evidence="8">
    <location>
        <begin position="265"/>
        <end position="281"/>
    </location>
</feature>
<dbReference type="Proteomes" id="UP001442494">
    <property type="component" value="Unassembled WGS sequence"/>
</dbReference>
<reference evidence="9 10" key="1">
    <citation type="submission" date="2022-04" db="EMBL/GenBank/DDBJ databases">
        <title>Positive selection, recombination, and allopatry shape intraspecific diversity of widespread and dominant cyanobacteria.</title>
        <authorList>
            <person name="Wei J."/>
            <person name="Shu W."/>
            <person name="Hu C."/>
        </authorList>
    </citation>
    <scope>NUCLEOTIDE SEQUENCE [LARGE SCALE GENOMIC DNA]</scope>
    <source>
        <strain evidence="9 10">GB2-A5</strain>
    </source>
</reference>
<evidence type="ECO:0000256" key="1">
    <source>
        <dbReference type="ARBA" id="ARBA00004651"/>
    </source>
</evidence>
<dbReference type="EMBL" id="JAMPKK010000002">
    <property type="protein sequence ID" value="MEP0863249.1"/>
    <property type="molecule type" value="Genomic_DNA"/>
</dbReference>
<dbReference type="Pfam" id="PF09721">
    <property type="entry name" value="Exosortase_EpsH"/>
    <property type="match status" value="1"/>
</dbReference>
<feature type="transmembrane region" description="Helical" evidence="8">
    <location>
        <begin position="222"/>
        <end position="245"/>
    </location>
</feature>